<dbReference type="AlphaFoldDB" id="A0A8H4PU61"/>
<reference evidence="1 2" key="1">
    <citation type="journal article" date="2020" name="Genome Biol. Evol.">
        <title>A new high-quality draft genome assembly of the Chinese cordyceps Ophiocordyceps sinensis.</title>
        <authorList>
            <person name="Shu R."/>
            <person name="Zhang J."/>
            <person name="Meng Q."/>
            <person name="Zhang H."/>
            <person name="Zhou G."/>
            <person name="Li M."/>
            <person name="Wu P."/>
            <person name="Zhao Y."/>
            <person name="Chen C."/>
            <person name="Qin Q."/>
        </authorList>
    </citation>
    <scope>NUCLEOTIDE SEQUENCE [LARGE SCALE GENOMIC DNA]</scope>
    <source>
        <strain evidence="1 2">IOZ07</strain>
    </source>
</reference>
<protein>
    <submittedName>
        <fullName evidence="1">Uncharacterized protein</fullName>
    </submittedName>
</protein>
<name>A0A8H4PU61_9HYPO</name>
<proteinExistence type="predicted"/>
<comment type="caution">
    <text evidence="1">The sequence shown here is derived from an EMBL/GenBank/DDBJ whole genome shotgun (WGS) entry which is preliminary data.</text>
</comment>
<evidence type="ECO:0000313" key="1">
    <source>
        <dbReference type="EMBL" id="KAF4510519.1"/>
    </source>
</evidence>
<dbReference type="Proteomes" id="UP000557566">
    <property type="component" value="Unassembled WGS sequence"/>
</dbReference>
<gene>
    <name evidence="1" type="ORF">G6O67_002399</name>
</gene>
<sequence>MFCTSLRKRREWAPAVAKLANSTGLSWRETKLETHDVAFPTRSHLGRDGCFRILLLAAAQINTPQANERIERLPLLDGQGKTAVIFLVAGQDDMEAFMALQMQILSRDDCIPVIPVSSAAELPSCLDSLRRQCAATADAQRAHEDAATSAQRHLLAHCTRGGPLSEGQTDVLSDICTGFGHLAQRAFDRDGQDKICDFLGGADGKRVAEFLTAGPVARLD</sequence>
<evidence type="ECO:0000313" key="2">
    <source>
        <dbReference type="Proteomes" id="UP000557566"/>
    </source>
</evidence>
<dbReference type="OrthoDB" id="2129069at2759"/>
<accession>A0A8H4PU61</accession>
<dbReference type="EMBL" id="JAAVMX010000003">
    <property type="protein sequence ID" value="KAF4510519.1"/>
    <property type="molecule type" value="Genomic_DNA"/>
</dbReference>
<keyword evidence="2" id="KW-1185">Reference proteome</keyword>
<organism evidence="1 2">
    <name type="scientific">Ophiocordyceps sinensis</name>
    <dbReference type="NCBI Taxonomy" id="72228"/>
    <lineage>
        <taxon>Eukaryota</taxon>
        <taxon>Fungi</taxon>
        <taxon>Dikarya</taxon>
        <taxon>Ascomycota</taxon>
        <taxon>Pezizomycotina</taxon>
        <taxon>Sordariomycetes</taxon>
        <taxon>Hypocreomycetidae</taxon>
        <taxon>Hypocreales</taxon>
        <taxon>Ophiocordycipitaceae</taxon>
        <taxon>Ophiocordyceps</taxon>
    </lineage>
</organism>